<dbReference type="AlphaFoldDB" id="A0A392NR39"/>
<keyword evidence="4" id="KW-1185">Reference proteome</keyword>
<feature type="region of interest" description="Disordered" evidence="1">
    <location>
        <begin position="103"/>
        <end position="137"/>
    </location>
</feature>
<evidence type="ECO:0000313" key="4">
    <source>
        <dbReference type="Proteomes" id="UP000265520"/>
    </source>
</evidence>
<feature type="region of interest" description="Disordered" evidence="1">
    <location>
        <begin position="29"/>
        <end position="54"/>
    </location>
</feature>
<name>A0A392NR39_9FABA</name>
<dbReference type="EMBL" id="LXQA010048811">
    <property type="protein sequence ID" value="MCI02337.1"/>
    <property type="molecule type" value="Genomic_DNA"/>
</dbReference>
<sequence>MLHKADDKLEEIIEKNVRKPRFTGLSYENVNKHRGYNPDLMYTQPKETQDTRMSRQRLPHFKQHQGTRYKGKPHPWVCHYCGRKGHIRPFCFKLYGYPNRPYQQKPEPLVTNTKKEWKPKDDEPKNEAVKEDNPKGSDVGLIAHTSLRASSRENWYFDSGCSRHMTGVERYLTDVKSYATSFVTFGDGAKGEIKGIGKLADNGLPKLDNVLLVKCLTANLISISQLCDQCMKVNFTKTECLVTDVK</sequence>
<dbReference type="Pfam" id="PF22936">
    <property type="entry name" value="Pol_BBD"/>
    <property type="match status" value="1"/>
</dbReference>
<feature type="non-terminal residue" evidence="3">
    <location>
        <position position="246"/>
    </location>
</feature>
<evidence type="ECO:0000313" key="3">
    <source>
        <dbReference type="EMBL" id="MCI02337.1"/>
    </source>
</evidence>
<evidence type="ECO:0000256" key="1">
    <source>
        <dbReference type="SAM" id="MobiDB-lite"/>
    </source>
</evidence>
<dbReference type="InterPro" id="IPR054722">
    <property type="entry name" value="PolX-like_BBD"/>
</dbReference>
<accession>A0A392NR39</accession>
<feature type="compositionally biased region" description="Basic and acidic residues" evidence="1">
    <location>
        <begin position="113"/>
        <end position="135"/>
    </location>
</feature>
<evidence type="ECO:0000259" key="2">
    <source>
        <dbReference type="Pfam" id="PF22936"/>
    </source>
</evidence>
<proteinExistence type="predicted"/>
<feature type="domain" description="Retrovirus-related Pol polyprotein from transposon TNT 1-94-like beta-barrel" evidence="2">
    <location>
        <begin position="155"/>
        <end position="228"/>
    </location>
</feature>
<protein>
    <submittedName>
        <fullName evidence="3">Gag-pol polyprotein</fullName>
    </submittedName>
</protein>
<dbReference type="Proteomes" id="UP000265520">
    <property type="component" value="Unassembled WGS sequence"/>
</dbReference>
<reference evidence="3 4" key="1">
    <citation type="journal article" date="2018" name="Front. Plant Sci.">
        <title>Red Clover (Trifolium pratense) and Zigzag Clover (T. medium) - A Picture of Genomic Similarities and Differences.</title>
        <authorList>
            <person name="Dluhosova J."/>
            <person name="Istvanek J."/>
            <person name="Nedelnik J."/>
            <person name="Repkova J."/>
        </authorList>
    </citation>
    <scope>NUCLEOTIDE SEQUENCE [LARGE SCALE GENOMIC DNA]</scope>
    <source>
        <strain evidence="4">cv. 10/8</strain>
        <tissue evidence="3">Leaf</tissue>
    </source>
</reference>
<organism evidence="3 4">
    <name type="scientific">Trifolium medium</name>
    <dbReference type="NCBI Taxonomy" id="97028"/>
    <lineage>
        <taxon>Eukaryota</taxon>
        <taxon>Viridiplantae</taxon>
        <taxon>Streptophyta</taxon>
        <taxon>Embryophyta</taxon>
        <taxon>Tracheophyta</taxon>
        <taxon>Spermatophyta</taxon>
        <taxon>Magnoliopsida</taxon>
        <taxon>eudicotyledons</taxon>
        <taxon>Gunneridae</taxon>
        <taxon>Pentapetalae</taxon>
        <taxon>rosids</taxon>
        <taxon>fabids</taxon>
        <taxon>Fabales</taxon>
        <taxon>Fabaceae</taxon>
        <taxon>Papilionoideae</taxon>
        <taxon>50 kb inversion clade</taxon>
        <taxon>NPAAA clade</taxon>
        <taxon>Hologalegina</taxon>
        <taxon>IRL clade</taxon>
        <taxon>Trifolieae</taxon>
        <taxon>Trifolium</taxon>
    </lineage>
</organism>
<comment type="caution">
    <text evidence="3">The sequence shown here is derived from an EMBL/GenBank/DDBJ whole genome shotgun (WGS) entry which is preliminary data.</text>
</comment>